<proteinExistence type="predicted"/>
<dbReference type="Proteomes" id="UP000256970">
    <property type="component" value="Unassembled WGS sequence"/>
</dbReference>
<keyword evidence="2" id="KW-1185">Reference proteome</keyword>
<accession>A0A383VJK0</accession>
<protein>
    <submittedName>
        <fullName evidence="1">Uncharacterized protein</fullName>
    </submittedName>
</protein>
<dbReference type="AlphaFoldDB" id="A0A383VJK0"/>
<dbReference type="EMBL" id="FNXT01000473">
    <property type="protein sequence ID" value="SZX64824.1"/>
    <property type="molecule type" value="Genomic_DNA"/>
</dbReference>
<name>A0A383VJK0_TETOB</name>
<evidence type="ECO:0000313" key="2">
    <source>
        <dbReference type="Proteomes" id="UP000256970"/>
    </source>
</evidence>
<evidence type="ECO:0000313" key="1">
    <source>
        <dbReference type="EMBL" id="SZX64824.1"/>
    </source>
</evidence>
<gene>
    <name evidence="1" type="ORF">BQ4739_LOCUS5312</name>
</gene>
<organism evidence="1 2">
    <name type="scientific">Tetradesmus obliquus</name>
    <name type="common">Green alga</name>
    <name type="synonym">Acutodesmus obliquus</name>
    <dbReference type="NCBI Taxonomy" id="3088"/>
    <lineage>
        <taxon>Eukaryota</taxon>
        <taxon>Viridiplantae</taxon>
        <taxon>Chlorophyta</taxon>
        <taxon>core chlorophytes</taxon>
        <taxon>Chlorophyceae</taxon>
        <taxon>CS clade</taxon>
        <taxon>Sphaeropleales</taxon>
        <taxon>Scenedesmaceae</taxon>
        <taxon>Tetradesmus</taxon>
    </lineage>
</organism>
<sequence length="203" mass="22286">MCLRSPMLQVRGFALLQWACHLKPVYAELARQHPEFAEMQVNQSALEAYRDLDGVPESLSRTAQAPASQEAADDLRSALSAGREGYAATRYGSAEDAAHHAEPAFVEGHNVFYHYDSGSWIPVTVCNVDATITPARYTVKVDGDNGSVRFYVDGKRLSASAAQQPAAETAAASGQHIITTKFIHFFFTLLYIHSPALYFDLCK</sequence>
<reference evidence="1 2" key="1">
    <citation type="submission" date="2016-10" db="EMBL/GenBank/DDBJ databases">
        <authorList>
            <person name="Cai Z."/>
        </authorList>
    </citation>
    <scope>NUCLEOTIDE SEQUENCE [LARGE SCALE GENOMIC DNA]</scope>
</reference>